<feature type="active site" evidence="6">
    <location>
        <position position="218"/>
    </location>
</feature>
<dbReference type="RefSeq" id="WP_207154245.1">
    <property type="nucleotide sequence ID" value="NZ_AP024484.1"/>
</dbReference>
<evidence type="ECO:0000256" key="4">
    <source>
        <dbReference type="ARBA" id="ARBA00022833"/>
    </source>
</evidence>
<accession>A0ABM8I2D7</accession>
<evidence type="ECO:0000256" key="7">
    <source>
        <dbReference type="SAM" id="MobiDB-lite"/>
    </source>
</evidence>
<evidence type="ECO:0000259" key="8">
    <source>
        <dbReference type="PROSITE" id="PS51864"/>
    </source>
</evidence>
<proteinExistence type="predicted"/>
<evidence type="ECO:0000313" key="10">
    <source>
        <dbReference type="Proteomes" id="UP001319045"/>
    </source>
</evidence>
<feature type="region of interest" description="Disordered" evidence="7">
    <location>
        <begin position="352"/>
        <end position="372"/>
    </location>
</feature>
<comment type="caution">
    <text evidence="6">Lacks conserved residue(s) required for the propagation of feature annotation.</text>
</comment>
<dbReference type="Proteomes" id="UP001319045">
    <property type="component" value="Chromosome"/>
</dbReference>
<name>A0ABM8I2D7_9BACT</name>
<evidence type="ECO:0000256" key="6">
    <source>
        <dbReference type="PROSITE-ProRule" id="PRU01211"/>
    </source>
</evidence>
<dbReference type="PRINTS" id="PR00480">
    <property type="entry name" value="ASTACIN"/>
</dbReference>
<organism evidence="9 10">
    <name type="scientific">Prevotella herbatica</name>
    <dbReference type="NCBI Taxonomy" id="2801997"/>
    <lineage>
        <taxon>Bacteria</taxon>
        <taxon>Pseudomonadati</taxon>
        <taxon>Bacteroidota</taxon>
        <taxon>Bacteroidia</taxon>
        <taxon>Bacteroidales</taxon>
        <taxon>Prevotellaceae</taxon>
        <taxon>Prevotella</taxon>
    </lineage>
</organism>
<evidence type="ECO:0000256" key="2">
    <source>
        <dbReference type="ARBA" id="ARBA00022723"/>
    </source>
</evidence>
<dbReference type="PROSITE" id="PS51864">
    <property type="entry name" value="ASTACIN"/>
    <property type="match status" value="1"/>
</dbReference>
<keyword evidence="2 6" id="KW-0479">Metal-binding</keyword>
<sequence>MTRKNNSVIRLVIFTFIPLLCGCFSSEDDSDNTTICLKTDQDSVTVETLSSGVSITKSKDICYYEGDIVLTLEQLIYLAGYSELYQPGTQATKATNLVPITNLPKDKSALAQYAAYTPRNYNLWAMARFTYDNNLSSSQRDIIKKALLNIQSKTNVRFYNATGLPTRDNTYNIDYPYINFRYCGPQDRCSSKVGKTGEKQDINLADFAFSKPGVVEHEICHALGLLHEQCRPDRDDYVTINTSNLTTIGKANFQKRASNYSVKGPYDFNSIMGNSSYTSSANVVIDALKPIYTKQDGSVINQGIDLSDGDCAWLNYYYLPYVARSDDYVELDSVVYDGNNKRLTEEQRLQLQSQLNNGNPTPPSSGRISNNF</sequence>
<reference evidence="9 10" key="1">
    <citation type="journal article" date="2022" name="Int. J. Syst. Evol. Microbiol.">
        <title>Prevotella herbatica sp. nov., a plant polysaccharide-decomposing anaerobic bacterium isolated from a methanogenic reactor.</title>
        <authorList>
            <person name="Uek A."/>
            <person name="Tonouchi A."/>
            <person name="Kaku N."/>
            <person name="Ueki K."/>
        </authorList>
    </citation>
    <scope>NUCLEOTIDE SEQUENCE [LARGE SCALE GENOMIC DNA]</scope>
    <source>
        <strain evidence="9 10">WR041</strain>
    </source>
</reference>
<evidence type="ECO:0000256" key="1">
    <source>
        <dbReference type="ARBA" id="ARBA00022670"/>
    </source>
</evidence>
<dbReference type="InterPro" id="IPR006026">
    <property type="entry name" value="Peptidase_Metallo"/>
</dbReference>
<protein>
    <recommendedName>
        <fullName evidence="8">Peptidase M12A domain-containing protein</fullName>
    </recommendedName>
</protein>
<keyword evidence="1 6" id="KW-0645">Protease</keyword>
<evidence type="ECO:0000313" key="9">
    <source>
        <dbReference type="EMBL" id="BCS86680.1"/>
    </source>
</evidence>
<feature type="binding site" evidence="6">
    <location>
        <position position="217"/>
    </location>
    <ligand>
        <name>Zn(2+)</name>
        <dbReference type="ChEBI" id="CHEBI:29105"/>
        <note>catalytic</note>
    </ligand>
</feature>
<keyword evidence="10" id="KW-1185">Reference proteome</keyword>
<dbReference type="EMBL" id="AP024484">
    <property type="protein sequence ID" value="BCS86680.1"/>
    <property type="molecule type" value="Genomic_DNA"/>
</dbReference>
<keyword evidence="3 6" id="KW-0378">Hydrolase</keyword>
<gene>
    <name evidence="9" type="ORF">prwr041_25730</name>
</gene>
<dbReference type="InterPro" id="IPR024079">
    <property type="entry name" value="MetalloPept_cat_dom_sf"/>
</dbReference>
<dbReference type="PROSITE" id="PS51257">
    <property type="entry name" value="PROKAR_LIPOPROTEIN"/>
    <property type="match status" value="1"/>
</dbReference>
<feature type="binding site" evidence="6">
    <location>
        <position position="227"/>
    </location>
    <ligand>
        <name>Zn(2+)</name>
        <dbReference type="ChEBI" id="CHEBI:29105"/>
        <note>catalytic</note>
    </ligand>
</feature>
<dbReference type="InterPro" id="IPR001506">
    <property type="entry name" value="Peptidase_M12A"/>
</dbReference>
<feature type="binding site" evidence="6">
    <location>
        <position position="221"/>
    </location>
    <ligand>
        <name>Zn(2+)</name>
        <dbReference type="ChEBI" id="CHEBI:29105"/>
        <note>catalytic</note>
    </ligand>
</feature>
<dbReference type="Pfam" id="PF01400">
    <property type="entry name" value="Astacin"/>
    <property type="match status" value="1"/>
</dbReference>
<dbReference type="SUPFAM" id="SSF55486">
    <property type="entry name" value="Metalloproteases ('zincins'), catalytic domain"/>
    <property type="match status" value="1"/>
</dbReference>
<feature type="domain" description="Peptidase M12A" evidence="8">
    <location>
        <begin position="114"/>
        <end position="321"/>
    </location>
</feature>
<keyword evidence="4 6" id="KW-0862">Zinc</keyword>
<comment type="cofactor">
    <cofactor evidence="6">
        <name>Zn(2+)</name>
        <dbReference type="ChEBI" id="CHEBI:29105"/>
    </cofactor>
    <text evidence="6">Binds 1 zinc ion per subunit.</text>
</comment>
<evidence type="ECO:0000256" key="3">
    <source>
        <dbReference type="ARBA" id="ARBA00022801"/>
    </source>
</evidence>
<keyword evidence="5 6" id="KW-0482">Metalloprotease</keyword>
<dbReference type="PANTHER" id="PTHR10127:SF780">
    <property type="entry name" value="METALLOENDOPEPTIDASE"/>
    <property type="match status" value="1"/>
</dbReference>
<dbReference type="PANTHER" id="PTHR10127">
    <property type="entry name" value="DISCOIDIN, CUB, EGF, LAMININ , AND ZINC METALLOPROTEASE DOMAIN CONTAINING"/>
    <property type="match status" value="1"/>
</dbReference>
<dbReference type="SMART" id="SM00235">
    <property type="entry name" value="ZnMc"/>
    <property type="match status" value="1"/>
</dbReference>
<dbReference type="Gene3D" id="3.40.390.10">
    <property type="entry name" value="Collagenase (Catalytic Domain)"/>
    <property type="match status" value="1"/>
</dbReference>
<evidence type="ECO:0000256" key="5">
    <source>
        <dbReference type="ARBA" id="ARBA00023049"/>
    </source>
</evidence>